<dbReference type="GO" id="GO:0012507">
    <property type="term" value="C:ER to Golgi transport vesicle membrane"/>
    <property type="evidence" value="ECO:0007669"/>
    <property type="project" value="TreeGrafter"/>
</dbReference>
<dbReference type="SUPFAM" id="SSF48371">
    <property type="entry name" value="ARM repeat"/>
    <property type="match status" value="1"/>
</dbReference>
<name>A0A3N4LJW4_9PEZI</name>
<dbReference type="Gene3D" id="1.25.10.10">
    <property type="entry name" value="Leucine-rich Repeat Variant"/>
    <property type="match status" value="1"/>
</dbReference>
<dbReference type="GO" id="GO:0048280">
    <property type="term" value="P:vesicle fusion with Golgi apparatus"/>
    <property type="evidence" value="ECO:0007669"/>
    <property type="project" value="InterPro"/>
</dbReference>
<organism evidence="6 7">
    <name type="scientific">Terfezia boudieri ATCC MYA-4762</name>
    <dbReference type="NCBI Taxonomy" id="1051890"/>
    <lineage>
        <taxon>Eukaryota</taxon>
        <taxon>Fungi</taxon>
        <taxon>Dikarya</taxon>
        <taxon>Ascomycota</taxon>
        <taxon>Pezizomycotina</taxon>
        <taxon>Pezizomycetes</taxon>
        <taxon>Pezizales</taxon>
        <taxon>Pezizaceae</taxon>
        <taxon>Terfezia</taxon>
    </lineage>
</organism>
<reference evidence="6 7" key="1">
    <citation type="journal article" date="2018" name="Nat. Ecol. Evol.">
        <title>Pezizomycetes genomes reveal the molecular basis of ectomycorrhizal truffle lifestyle.</title>
        <authorList>
            <person name="Murat C."/>
            <person name="Payen T."/>
            <person name="Noel B."/>
            <person name="Kuo A."/>
            <person name="Morin E."/>
            <person name="Chen J."/>
            <person name="Kohler A."/>
            <person name="Krizsan K."/>
            <person name="Balestrini R."/>
            <person name="Da Silva C."/>
            <person name="Montanini B."/>
            <person name="Hainaut M."/>
            <person name="Levati E."/>
            <person name="Barry K.W."/>
            <person name="Belfiori B."/>
            <person name="Cichocki N."/>
            <person name="Clum A."/>
            <person name="Dockter R.B."/>
            <person name="Fauchery L."/>
            <person name="Guy J."/>
            <person name="Iotti M."/>
            <person name="Le Tacon F."/>
            <person name="Lindquist E.A."/>
            <person name="Lipzen A."/>
            <person name="Malagnac F."/>
            <person name="Mello A."/>
            <person name="Molinier V."/>
            <person name="Miyauchi S."/>
            <person name="Poulain J."/>
            <person name="Riccioni C."/>
            <person name="Rubini A."/>
            <person name="Sitrit Y."/>
            <person name="Splivallo R."/>
            <person name="Traeger S."/>
            <person name="Wang M."/>
            <person name="Zifcakova L."/>
            <person name="Wipf D."/>
            <person name="Zambonelli A."/>
            <person name="Paolocci F."/>
            <person name="Nowrousian M."/>
            <person name="Ottonello S."/>
            <person name="Baldrian P."/>
            <person name="Spatafora J.W."/>
            <person name="Henrissat B."/>
            <person name="Nagy L.G."/>
            <person name="Aury J.M."/>
            <person name="Wincker P."/>
            <person name="Grigoriev I.V."/>
            <person name="Bonfante P."/>
            <person name="Martin F.M."/>
        </authorList>
    </citation>
    <scope>NUCLEOTIDE SEQUENCE [LARGE SCALE GENOMIC DNA]</scope>
    <source>
        <strain evidence="6 7">ATCC MYA-4762</strain>
    </source>
</reference>
<keyword evidence="7" id="KW-1185">Reference proteome</keyword>
<dbReference type="Pfam" id="PF04869">
    <property type="entry name" value="Uso1_p115_head"/>
    <property type="match status" value="1"/>
</dbReference>
<keyword evidence="3 4" id="KW-0175">Coiled coil</keyword>
<dbReference type="GO" id="GO:0006886">
    <property type="term" value="P:intracellular protein transport"/>
    <property type="evidence" value="ECO:0007669"/>
    <property type="project" value="InterPro"/>
</dbReference>
<dbReference type="PANTHER" id="PTHR10013:SF0">
    <property type="entry name" value="GENERAL VESICULAR TRANSPORT FACTOR P115"/>
    <property type="match status" value="1"/>
</dbReference>
<evidence type="ECO:0000313" key="7">
    <source>
        <dbReference type="Proteomes" id="UP000267821"/>
    </source>
</evidence>
<evidence type="ECO:0000256" key="3">
    <source>
        <dbReference type="ARBA" id="ARBA00023054"/>
    </source>
</evidence>
<dbReference type="InterPro" id="IPR011989">
    <property type="entry name" value="ARM-like"/>
</dbReference>
<gene>
    <name evidence="6" type="ORF">L211DRAFT_787704</name>
</gene>
<dbReference type="GO" id="GO:0000139">
    <property type="term" value="C:Golgi membrane"/>
    <property type="evidence" value="ECO:0007669"/>
    <property type="project" value="InterPro"/>
</dbReference>
<dbReference type="InterPro" id="IPR024095">
    <property type="entry name" value="Vesicle_P115"/>
</dbReference>
<dbReference type="EMBL" id="ML121548">
    <property type="protein sequence ID" value="RPB23056.1"/>
    <property type="molecule type" value="Genomic_DNA"/>
</dbReference>
<dbReference type="AlphaFoldDB" id="A0A3N4LJW4"/>
<sequence>MSLLSGILQSQAPVKQDATTAIQTLCLRLTTSCLVEDRRAAILSLRSFAREYKETVASGGLRGLIQTLAKDYEDVDTAKVVLETLLLLFAKDETNPESSDDIALWLADEFTQKQENLTILIDLLESPDFYTRLYTLRLLAAILENRPERAQECVYTAPLGISRLASILDDKRDAIRNEAILLLVRLSDGHQDVQKIIAFENAFDRIFSIIDVEGGVDDGIIVQDCLQLLTNLLAYNASNQVLFRETGFVPKLYKLFNVEGEIPPYAIEKRNNNLHMILGVCRACIAPGGQGTPANQHAFYHSGILAQVLDLAFSNTSDFSVRAEALRTCADIIHGNAPLQEHFAQLQVKYVNPALPLVDTQGQQNGDNKVYVIEGLLDQALLNSAVQAFDVRIAACSCLESYFSANAPIRLHFLRRAIDGYTSGEDETANILACLMDLDSDSRNDPYKIWVAAVIFLHIIYDNDEAKVMATSVAFGNEEEGEEVVTAIQTIAANLITCLEHNHDPRISLAYLMVLCTWLYEDTVAVDDFLQEGATVQSLVAAVTKSTNSNSLVQGLCTFLLGILYEFSTTNSPVPRATLHTILVSRLGRDQYVNKLARLRENSIVRDFEVTIQTHNGKRGLPDVFFNHIFIDFLKDNYNRIFRTINKDPGQKTHYKLGSDGTPNGISLELVDSLKAQIVDKEDSLVKLQTTNMDLEKKVAQEQQDFKKFKEASAAEIRKYHDQAEALKRHYEANAVQTEEHFKATVLRLENRVARARKDAEEGIRRQKSHGDLEVKKLKDAWEADSRRLRQEMEAELRKMDEAYRREMERIKSEGDALVQRITTEGLHNEELMAAKKSSDEKAKANKKAREVLEQKLSATQAEADVKLKELEEKLKQAERERKVVEEELKTTQDKAKAEEEKWKAAQTEAESKAAQVKKSVDEEIRKVQVDAEEKLKEEKAAMGEKLKKAQEDAQVKISAAEERANNVQTELDDLLLVLGDIEDKKKAYKVSDNIIPVIPNFVLMWTTHDRND</sequence>
<dbReference type="InterPro" id="IPR016024">
    <property type="entry name" value="ARM-type_fold"/>
</dbReference>
<comment type="subcellular location">
    <subcellularLocation>
        <location evidence="1">Golgi apparatus</location>
    </subcellularLocation>
</comment>
<dbReference type="FunFam" id="1.25.10.10:FF:000296">
    <property type="entry name" value="Related to transport protein USO1"/>
    <property type="match status" value="1"/>
</dbReference>
<feature type="coiled-coil region" evidence="4">
    <location>
        <begin position="746"/>
        <end position="810"/>
    </location>
</feature>
<dbReference type="InterPro" id="IPR006953">
    <property type="entry name" value="Vesicle_Uso1_P115_head"/>
</dbReference>
<dbReference type="InParanoid" id="A0A3N4LJW4"/>
<evidence type="ECO:0000256" key="2">
    <source>
        <dbReference type="ARBA" id="ARBA00023034"/>
    </source>
</evidence>
<feature type="coiled-coil region" evidence="4">
    <location>
        <begin position="835"/>
        <end position="978"/>
    </location>
</feature>
<evidence type="ECO:0000256" key="1">
    <source>
        <dbReference type="ARBA" id="ARBA00004555"/>
    </source>
</evidence>
<dbReference type="STRING" id="1051890.A0A3N4LJW4"/>
<dbReference type="Proteomes" id="UP000267821">
    <property type="component" value="Unassembled WGS sequence"/>
</dbReference>
<dbReference type="GO" id="GO:0006888">
    <property type="term" value="P:endoplasmic reticulum to Golgi vesicle-mediated transport"/>
    <property type="evidence" value="ECO:0007669"/>
    <property type="project" value="TreeGrafter"/>
</dbReference>
<evidence type="ECO:0000259" key="5">
    <source>
        <dbReference type="Pfam" id="PF04869"/>
    </source>
</evidence>
<dbReference type="GO" id="GO:0048211">
    <property type="term" value="P:Golgi vesicle docking"/>
    <property type="evidence" value="ECO:0007669"/>
    <property type="project" value="TreeGrafter"/>
</dbReference>
<dbReference type="PANTHER" id="PTHR10013">
    <property type="entry name" value="GENERAL VESICULAR TRANSPORT FACTOR P115"/>
    <property type="match status" value="1"/>
</dbReference>
<protein>
    <recommendedName>
        <fullName evidence="5">Vesicle tethering protein Uso1/P115-like head domain-containing protein</fullName>
    </recommendedName>
</protein>
<dbReference type="GO" id="GO:0005783">
    <property type="term" value="C:endoplasmic reticulum"/>
    <property type="evidence" value="ECO:0007669"/>
    <property type="project" value="TreeGrafter"/>
</dbReference>
<keyword evidence="2" id="KW-0333">Golgi apparatus</keyword>
<evidence type="ECO:0000313" key="6">
    <source>
        <dbReference type="EMBL" id="RPB23056.1"/>
    </source>
</evidence>
<accession>A0A3N4LJW4</accession>
<feature type="coiled-coil region" evidence="4">
    <location>
        <begin position="671"/>
        <end position="712"/>
    </location>
</feature>
<proteinExistence type="predicted"/>
<dbReference type="GO" id="GO:0005795">
    <property type="term" value="C:Golgi stack"/>
    <property type="evidence" value="ECO:0007669"/>
    <property type="project" value="TreeGrafter"/>
</dbReference>
<feature type="domain" description="Vesicle tethering protein Uso1/P115-like head" evidence="5">
    <location>
        <begin position="336"/>
        <end position="645"/>
    </location>
</feature>
<evidence type="ECO:0000256" key="4">
    <source>
        <dbReference type="SAM" id="Coils"/>
    </source>
</evidence>
<dbReference type="OrthoDB" id="198977at2759"/>